<dbReference type="VEuPathDB" id="VectorBase:AFUN2_010522"/>
<dbReference type="InterPro" id="IPR027450">
    <property type="entry name" value="AlkB-like"/>
</dbReference>
<evidence type="ECO:0000256" key="2">
    <source>
        <dbReference type="ARBA" id="ARBA00022964"/>
    </source>
</evidence>
<dbReference type="InterPro" id="IPR004574">
    <property type="entry name" value="Alkb"/>
</dbReference>
<evidence type="ECO:0000256" key="5">
    <source>
        <dbReference type="PIRSR" id="PIRSR604574-2"/>
    </source>
</evidence>
<dbReference type="STRING" id="62324.A0A182RCH2"/>
<dbReference type="AlphaFoldDB" id="A0A182RCH2"/>
<keyword evidence="1 5" id="KW-0479">Metal-binding</keyword>
<keyword evidence="4 5" id="KW-0408">Iron</keyword>
<feature type="binding site" evidence="5">
    <location>
        <position position="193"/>
    </location>
    <ligand>
        <name>Fe cation</name>
        <dbReference type="ChEBI" id="CHEBI:24875"/>
        <note>catalytic</note>
    </ligand>
</feature>
<dbReference type="InterPro" id="IPR005123">
    <property type="entry name" value="Oxoglu/Fe-dep_dioxygenase_dom"/>
</dbReference>
<dbReference type="GO" id="GO:0035516">
    <property type="term" value="F:broad specificity oxidative DNA demethylase activity"/>
    <property type="evidence" value="ECO:0007669"/>
    <property type="project" value="TreeGrafter"/>
</dbReference>
<evidence type="ECO:0000256" key="3">
    <source>
        <dbReference type="ARBA" id="ARBA00023002"/>
    </source>
</evidence>
<sequence length="319" mass="36994">MFQTSFKYYKSRNPVPTFEDVFVIGMKHPNLQPVQLNHIDGGHILGLHPTTEWKVYELSTRPGLLVLANPFTCEGQRYWMMRSLVNYPMYPNTTNRSNVNQSSRDTEHSWWEMLRSIPHLTERRKYAKLLRWATLGYQYDWTNKVYDEARKEPFPSELGALVRYVATVLGYDRFSPEAAIVNYYPIGSTLAGHTDHSEDDQNAPLFSFSFGQPAVFLIGGTTRDEEPDAILLRSGDIVIMTGASRQCYHAVPRICTDSELPEEMGRSAERWEKPDSFKEHCTDETWVDAQQYIQYSRININVRQVLRENQLTLQPSRLI</sequence>
<dbReference type="GO" id="GO:0035515">
    <property type="term" value="F:oxidative RNA demethylase activity"/>
    <property type="evidence" value="ECO:0007669"/>
    <property type="project" value="TreeGrafter"/>
</dbReference>
<protein>
    <recommendedName>
        <fullName evidence="6">Fe2OG dioxygenase domain-containing protein</fullName>
    </recommendedName>
</protein>
<name>A0A182RCH2_ANOFN</name>
<dbReference type="VEuPathDB" id="VectorBase:AFUN003888"/>
<reference evidence="7" key="1">
    <citation type="submission" date="2020-05" db="UniProtKB">
        <authorList>
            <consortium name="EnsemblMetazoa"/>
        </authorList>
    </citation>
    <scope>IDENTIFICATION</scope>
    <source>
        <strain evidence="7">FUMOZ</strain>
    </source>
</reference>
<comment type="cofactor">
    <cofactor evidence="5">
        <name>Fe(2+)</name>
        <dbReference type="ChEBI" id="CHEBI:29033"/>
    </cofactor>
    <text evidence="5">Binds 1 Fe(2+) ion per subunit.</text>
</comment>
<organism evidence="7">
    <name type="scientific">Anopheles funestus</name>
    <name type="common">African malaria mosquito</name>
    <dbReference type="NCBI Taxonomy" id="62324"/>
    <lineage>
        <taxon>Eukaryota</taxon>
        <taxon>Metazoa</taxon>
        <taxon>Ecdysozoa</taxon>
        <taxon>Arthropoda</taxon>
        <taxon>Hexapoda</taxon>
        <taxon>Insecta</taxon>
        <taxon>Pterygota</taxon>
        <taxon>Neoptera</taxon>
        <taxon>Endopterygota</taxon>
        <taxon>Diptera</taxon>
        <taxon>Nematocera</taxon>
        <taxon>Culicoidea</taxon>
        <taxon>Culicidae</taxon>
        <taxon>Anophelinae</taxon>
        <taxon>Anopheles</taxon>
    </lineage>
</organism>
<dbReference type="GO" id="GO:0008198">
    <property type="term" value="F:ferrous iron binding"/>
    <property type="evidence" value="ECO:0007669"/>
    <property type="project" value="TreeGrafter"/>
</dbReference>
<dbReference type="GO" id="GO:0005737">
    <property type="term" value="C:cytoplasm"/>
    <property type="evidence" value="ECO:0007669"/>
    <property type="project" value="TreeGrafter"/>
</dbReference>
<feature type="binding site" evidence="5">
    <location>
        <position position="249"/>
    </location>
    <ligand>
        <name>Fe cation</name>
        <dbReference type="ChEBI" id="CHEBI:24875"/>
        <note>catalytic</note>
    </ligand>
</feature>
<feature type="domain" description="Fe2OG dioxygenase" evidence="6">
    <location>
        <begin position="175"/>
        <end position="280"/>
    </location>
</feature>
<keyword evidence="2" id="KW-0223">Dioxygenase</keyword>
<dbReference type="GO" id="GO:0035513">
    <property type="term" value="P:oxidative RNA demethylation"/>
    <property type="evidence" value="ECO:0007669"/>
    <property type="project" value="TreeGrafter"/>
</dbReference>
<accession>A0A182RCH2</accession>
<evidence type="ECO:0000256" key="1">
    <source>
        <dbReference type="ARBA" id="ARBA00022723"/>
    </source>
</evidence>
<dbReference type="InterPro" id="IPR037151">
    <property type="entry name" value="AlkB-like_sf"/>
</dbReference>
<dbReference type="PROSITE" id="PS51471">
    <property type="entry name" value="FE2OG_OXY"/>
    <property type="match status" value="1"/>
</dbReference>
<dbReference type="PANTHER" id="PTHR16557">
    <property type="entry name" value="ALKYLATED DNA REPAIR PROTEIN ALKB-RELATED"/>
    <property type="match status" value="1"/>
</dbReference>
<evidence type="ECO:0000259" key="6">
    <source>
        <dbReference type="PROSITE" id="PS51471"/>
    </source>
</evidence>
<dbReference type="GO" id="GO:0005634">
    <property type="term" value="C:nucleus"/>
    <property type="evidence" value="ECO:0007669"/>
    <property type="project" value="TreeGrafter"/>
</dbReference>
<dbReference type="Pfam" id="PF13532">
    <property type="entry name" value="2OG-FeII_Oxy_2"/>
    <property type="match status" value="1"/>
</dbReference>
<keyword evidence="3" id="KW-0560">Oxidoreductase</keyword>
<dbReference type="PANTHER" id="PTHR16557:SF2">
    <property type="entry name" value="NUCLEIC ACID DIOXYGENASE ALKBH1"/>
    <property type="match status" value="1"/>
</dbReference>
<dbReference type="Gene3D" id="2.60.120.590">
    <property type="entry name" value="Alpha-ketoglutarate-dependent dioxygenase AlkB-like"/>
    <property type="match status" value="1"/>
</dbReference>
<evidence type="ECO:0000256" key="4">
    <source>
        <dbReference type="ARBA" id="ARBA00023004"/>
    </source>
</evidence>
<proteinExistence type="predicted"/>
<evidence type="ECO:0000313" key="7">
    <source>
        <dbReference type="EnsemblMetazoa" id="AFUN003888-PA"/>
    </source>
</evidence>
<feature type="binding site" evidence="5">
    <location>
        <position position="195"/>
    </location>
    <ligand>
        <name>Fe cation</name>
        <dbReference type="ChEBI" id="CHEBI:24875"/>
        <note>catalytic</note>
    </ligand>
</feature>
<dbReference type="EnsemblMetazoa" id="AFUN003888-RA">
    <property type="protein sequence ID" value="AFUN003888-PA"/>
    <property type="gene ID" value="AFUN003888"/>
</dbReference>
<dbReference type="SUPFAM" id="SSF51197">
    <property type="entry name" value="Clavaminate synthase-like"/>
    <property type="match status" value="1"/>
</dbReference>